<organism evidence="2 3">
    <name type="scientific">Halovivax cerinus</name>
    <dbReference type="NCBI Taxonomy" id="1487865"/>
    <lineage>
        <taxon>Archaea</taxon>
        <taxon>Methanobacteriati</taxon>
        <taxon>Methanobacteriota</taxon>
        <taxon>Stenosarchaea group</taxon>
        <taxon>Halobacteria</taxon>
        <taxon>Halobacteriales</taxon>
        <taxon>Natrialbaceae</taxon>
        <taxon>Halovivax</taxon>
    </lineage>
</organism>
<comment type="caution">
    <text evidence="2">The sequence shown here is derived from an EMBL/GenBank/DDBJ whole genome shotgun (WGS) entry which is preliminary data.</text>
</comment>
<dbReference type="AlphaFoldDB" id="A0ABD5NPD8"/>
<accession>A0ABD5NPD8</accession>
<dbReference type="Proteomes" id="UP001595846">
    <property type="component" value="Unassembled WGS sequence"/>
</dbReference>
<keyword evidence="1" id="KW-1133">Transmembrane helix</keyword>
<protein>
    <submittedName>
        <fullName evidence="2">Uncharacterized protein</fullName>
    </submittedName>
</protein>
<sequence>MKDVLYEFEEETIPPVVAMAAAALVGLFALGFVYKLVSVLVL</sequence>
<keyword evidence="1" id="KW-0472">Membrane</keyword>
<gene>
    <name evidence="2" type="ORF">ACFOUR_08670</name>
</gene>
<dbReference type="EMBL" id="JBHSAQ010000003">
    <property type="protein sequence ID" value="MFC3958439.1"/>
    <property type="molecule type" value="Genomic_DNA"/>
</dbReference>
<evidence type="ECO:0000313" key="3">
    <source>
        <dbReference type="Proteomes" id="UP001595846"/>
    </source>
</evidence>
<feature type="transmembrane region" description="Helical" evidence="1">
    <location>
        <begin position="12"/>
        <end position="34"/>
    </location>
</feature>
<keyword evidence="1" id="KW-0812">Transmembrane</keyword>
<keyword evidence="3" id="KW-1185">Reference proteome</keyword>
<name>A0ABD5NPD8_9EURY</name>
<dbReference type="GeneID" id="73903939"/>
<dbReference type="RefSeq" id="WP_256531214.1">
    <property type="nucleotide sequence ID" value="NZ_CP101824.1"/>
</dbReference>
<reference evidence="2 3" key="1">
    <citation type="journal article" date="2019" name="Int. J. Syst. Evol. Microbiol.">
        <title>The Global Catalogue of Microorganisms (GCM) 10K type strain sequencing project: providing services to taxonomists for standard genome sequencing and annotation.</title>
        <authorList>
            <consortium name="The Broad Institute Genomics Platform"/>
            <consortium name="The Broad Institute Genome Sequencing Center for Infectious Disease"/>
            <person name="Wu L."/>
            <person name="Ma J."/>
        </authorList>
    </citation>
    <scope>NUCLEOTIDE SEQUENCE [LARGE SCALE GENOMIC DNA]</scope>
    <source>
        <strain evidence="2 3">IBRC-M 10256</strain>
    </source>
</reference>
<proteinExistence type="predicted"/>
<evidence type="ECO:0000256" key="1">
    <source>
        <dbReference type="SAM" id="Phobius"/>
    </source>
</evidence>
<evidence type="ECO:0000313" key="2">
    <source>
        <dbReference type="EMBL" id="MFC3958439.1"/>
    </source>
</evidence>